<gene>
    <name evidence="2" type="ORF">EDC57_1996</name>
</gene>
<feature type="transmembrane region" description="Helical" evidence="1">
    <location>
        <begin position="51"/>
        <end position="78"/>
    </location>
</feature>
<keyword evidence="3" id="KW-1185">Reference proteome</keyword>
<evidence type="ECO:0000313" key="3">
    <source>
        <dbReference type="Proteomes" id="UP000276634"/>
    </source>
</evidence>
<evidence type="ECO:0000313" key="2">
    <source>
        <dbReference type="EMBL" id="ROR32784.1"/>
    </source>
</evidence>
<sequence>MPLLPVLAAGFFFVGPLVAVGLYELSRRLAAGEPVHLAALAGAWRRNPVHLAALGLVLATAFFGWVIVAAAEFAALYGAPVPEGERFLAELFLAARSPAFLLAGTATGAVIALVVYALAAVSAPLLVDRPETDFAAAVLASVEAVRTNPGPMLLWAALLVALTGFGLLTFFFGLAVAFPWAGCATWHACRDLVSAGDG</sequence>
<protein>
    <submittedName>
        <fullName evidence="2">Putative integral membrane protein DUF2189</fullName>
    </submittedName>
</protein>
<keyword evidence="1" id="KW-0472">Membrane</keyword>
<evidence type="ECO:0000256" key="1">
    <source>
        <dbReference type="SAM" id="Phobius"/>
    </source>
</evidence>
<accession>A0A3N1Y1S1</accession>
<name>A0A3N1Y1S1_9GAMM</name>
<comment type="caution">
    <text evidence="2">The sequence shown here is derived from an EMBL/GenBank/DDBJ whole genome shotgun (WGS) entry which is preliminary data.</text>
</comment>
<proteinExistence type="predicted"/>
<feature type="transmembrane region" description="Helical" evidence="1">
    <location>
        <begin position="152"/>
        <end position="178"/>
    </location>
</feature>
<organism evidence="2 3">
    <name type="scientific">Inmirania thermothiophila</name>
    <dbReference type="NCBI Taxonomy" id="1750597"/>
    <lineage>
        <taxon>Bacteria</taxon>
        <taxon>Pseudomonadati</taxon>
        <taxon>Pseudomonadota</taxon>
        <taxon>Gammaproteobacteria</taxon>
        <taxon>Chromatiales</taxon>
        <taxon>Ectothiorhodospiraceae</taxon>
        <taxon>Inmirania</taxon>
    </lineage>
</organism>
<dbReference type="AlphaFoldDB" id="A0A3N1Y1S1"/>
<keyword evidence="1" id="KW-1133">Transmembrane helix</keyword>
<reference evidence="2 3" key="1">
    <citation type="submission" date="2018-11" db="EMBL/GenBank/DDBJ databases">
        <title>Genomic Encyclopedia of Type Strains, Phase IV (KMG-IV): sequencing the most valuable type-strain genomes for metagenomic binning, comparative biology and taxonomic classification.</title>
        <authorList>
            <person name="Goeker M."/>
        </authorList>
    </citation>
    <scope>NUCLEOTIDE SEQUENCE [LARGE SCALE GENOMIC DNA]</scope>
    <source>
        <strain evidence="2 3">DSM 100275</strain>
    </source>
</reference>
<dbReference type="Pfam" id="PF09955">
    <property type="entry name" value="DUF2189"/>
    <property type="match status" value="1"/>
</dbReference>
<dbReference type="Proteomes" id="UP000276634">
    <property type="component" value="Unassembled WGS sequence"/>
</dbReference>
<feature type="transmembrane region" description="Helical" evidence="1">
    <location>
        <begin position="99"/>
        <end position="119"/>
    </location>
</feature>
<keyword evidence="1" id="KW-0812">Transmembrane</keyword>
<dbReference type="InterPro" id="IPR018692">
    <property type="entry name" value="DUF2189"/>
</dbReference>
<dbReference type="EMBL" id="RJVI01000002">
    <property type="protein sequence ID" value="ROR32784.1"/>
    <property type="molecule type" value="Genomic_DNA"/>
</dbReference>
<dbReference type="RefSeq" id="WP_170165104.1">
    <property type="nucleotide sequence ID" value="NZ_RJVI01000002.1"/>
</dbReference>